<proteinExistence type="inferred from homology"/>
<feature type="compositionally biased region" description="Basic residues" evidence="9">
    <location>
        <begin position="232"/>
        <end position="243"/>
    </location>
</feature>
<evidence type="ECO:0000313" key="10">
    <source>
        <dbReference type="EMBL" id="ODV88956.1"/>
    </source>
</evidence>
<evidence type="ECO:0000256" key="3">
    <source>
        <dbReference type="ARBA" id="ARBA00006922"/>
    </source>
</evidence>
<evidence type="ECO:0000256" key="6">
    <source>
        <dbReference type="ARBA" id="ARBA00023015"/>
    </source>
</evidence>
<keyword evidence="7" id="KW-0804">Transcription</keyword>
<feature type="compositionally biased region" description="Low complexity" evidence="9">
    <location>
        <begin position="11"/>
        <end position="25"/>
    </location>
</feature>
<dbReference type="InterPro" id="IPR039198">
    <property type="entry name" value="Srl3/Whi5"/>
</dbReference>
<comment type="subcellular location">
    <subcellularLocation>
        <location evidence="2">Cytoplasm</location>
    </subcellularLocation>
    <subcellularLocation>
        <location evidence="1">Nucleus</location>
    </subcellularLocation>
</comment>
<reference evidence="11" key="1">
    <citation type="submission" date="2016-02" db="EMBL/GenBank/DDBJ databases">
        <title>Comparative genomics of biotechnologically important yeasts.</title>
        <authorList>
            <consortium name="DOE Joint Genome Institute"/>
            <person name="Riley R."/>
            <person name="Haridas S."/>
            <person name="Wolfe K.H."/>
            <person name="Lopes M.R."/>
            <person name="Hittinger C.T."/>
            <person name="Goker M."/>
            <person name="Salamov A."/>
            <person name="Wisecaver J."/>
            <person name="Long T.M."/>
            <person name="Aerts A.L."/>
            <person name="Barry K."/>
            <person name="Choi C."/>
            <person name="Clum A."/>
            <person name="Coughlan A.Y."/>
            <person name="Deshpande S."/>
            <person name="Douglass A.P."/>
            <person name="Hanson S.J."/>
            <person name="Klenk H.-P."/>
            <person name="Labutti K."/>
            <person name="Lapidus A."/>
            <person name="Lindquist E."/>
            <person name="Lipzen A."/>
            <person name="Meier-Kolthoff J.P."/>
            <person name="Ohm R.A."/>
            <person name="Otillar R.P."/>
            <person name="Pangilinan J."/>
            <person name="Peng Y."/>
            <person name="Rokas A."/>
            <person name="Rosa C.A."/>
            <person name="Scheuner C."/>
            <person name="Sibirny A.A."/>
            <person name="Slot J.C."/>
            <person name="Stielow J.B."/>
            <person name="Sun H."/>
            <person name="Kurtzman C.P."/>
            <person name="Blackwell M."/>
            <person name="Jeffries T.W."/>
            <person name="Grigoriev I.V."/>
        </authorList>
    </citation>
    <scope>NUCLEOTIDE SEQUENCE [LARGE SCALE GENOMIC DNA]</scope>
    <source>
        <strain evidence="11">NRRL Y-17796</strain>
    </source>
</reference>
<keyword evidence="8" id="KW-0539">Nucleus</keyword>
<keyword evidence="11" id="KW-1185">Reference proteome</keyword>
<feature type="region of interest" description="Disordered" evidence="9">
    <location>
        <begin position="1"/>
        <end position="90"/>
    </location>
</feature>
<evidence type="ECO:0000256" key="8">
    <source>
        <dbReference type="ARBA" id="ARBA00023242"/>
    </source>
</evidence>
<feature type="compositionally biased region" description="Basic and acidic residues" evidence="9">
    <location>
        <begin position="51"/>
        <end position="69"/>
    </location>
</feature>
<dbReference type="OrthoDB" id="2359117at2759"/>
<dbReference type="GO" id="GO:0003712">
    <property type="term" value="F:transcription coregulator activity"/>
    <property type="evidence" value="ECO:0007669"/>
    <property type="project" value="TreeGrafter"/>
</dbReference>
<sequence>MADSATLRKPSMSLSVSDLIESSSSGTLSKHSEPHGNIQEPPHNSDNADDASTKEKTSDRSYPASHDEPIPSDGPLSSSSQPESAADPAKSKLAVLDINVAADDSPESNAVIIDDEKLSGVRTPERLLPEEDYSFLATPLRPRVNREKISEFSEQLKQRLTYAMVKVEHGWTRQSIQDIEPLVGSNSSTSAASSTTLPNTGFTGPYDRVPSTNSTQSLSPHKHRVSLASRLKAYRKPRSLHRRASSETDIGQRAGFHAYTNPYPLPPPISMSISTDSHSNDASRSGVAEKLEVDTSPVQSRTDDEDDAIQSLMILSSPRSKRKHSP</sequence>
<evidence type="ECO:0000256" key="5">
    <source>
        <dbReference type="ARBA" id="ARBA00022491"/>
    </source>
</evidence>
<evidence type="ECO:0000313" key="11">
    <source>
        <dbReference type="Proteomes" id="UP000095023"/>
    </source>
</evidence>
<gene>
    <name evidence="10" type="ORF">CANCADRAFT_132315</name>
</gene>
<dbReference type="GO" id="GO:0005737">
    <property type="term" value="C:cytoplasm"/>
    <property type="evidence" value="ECO:0007669"/>
    <property type="project" value="UniProtKB-SubCell"/>
</dbReference>
<protein>
    <submittedName>
        <fullName evidence="10">Uncharacterized protein</fullName>
    </submittedName>
</protein>
<feature type="compositionally biased region" description="Polar residues" evidence="9">
    <location>
        <begin position="271"/>
        <end position="283"/>
    </location>
</feature>
<feature type="region of interest" description="Disordered" evidence="9">
    <location>
        <begin position="183"/>
        <end position="326"/>
    </location>
</feature>
<comment type="similarity">
    <text evidence="3">Belongs to the WHI5/NRM1 family.</text>
</comment>
<dbReference type="EMBL" id="KV453843">
    <property type="protein sequence ID" value="ODV88956.1"/>
    <property type="molecule type" value="Genomic_DNA"/>
</dbReference>
<evidence type="ECO:0000256" key="7">
    <source>
        <dbReference type="ARBA" id="ARBA00023163"/>
    </source>
</evidence>
<evidence type="ECO:0000256" key="4">
    <source>
        <dbReference type="ARBA" id="ARBA00022490"/>
    </source>
</evidence>
<evidence type="ECO:0000256" key="1">
    <source>
        <dbReference type="ARBA" id="ARBA00004123"/>
    </source>
</evidence>
<keyword evidence="4" id="KW-0963">Cytoplasm</keyword>
<evidence type="ECO:0000256" key="9">
    <source>
        <dbReference type="SAM" id="MobiDB-lite"/>
    </source>
</evidence>
<feature type="compositionally biased region" description="Polar residues" evidence="9">
    <location>
        <begin position="210"/>
        <end position="219"/>
    </location>
</feature>
<dbReference type="AlphaFoldDB" id="A0A1E4TB18"/>
<dbReference type="GO" id="GO:0000082">
    <property type="term" value="P:G1/S transition of mitotic cell cycle"/>
    <property type="evidence" value="ECO:0007669"/>
    <property type="project" value="InterPro"/>
</dbReference>
<name>A0A1E4TB18_9ASCO</name>
<feature type="compositionally biased region" description="Low complexity" evidence="9">
    <location>
        <begin position="185"/>
        <end position="196"/>
    </location>
</feature>
<dbReference type="GO" id="GO:0033309">
    <property type="term" value="C:SBF transcription complex"/>
    <property type="evidence" value="ECO:0007669"/>
    <property type="project" value="TreeGrafter"/>
</dbReference>
<dbReference type="Proteomes" id="UP000095023">
    <property type="component" value="Unassembled WGS sequence"/>
</dbReference>
<keyword evidence="6" id="KW-0805">Transcription regulation</keyword>
<keyword evidence="5" id="KW-0678">Repressor</keyword>
<organism evidence="10 11">
    <name type="scientific">Tortispora caseinolytica NRRL Y-17796</name>
    <dbReference type="NCBI Taxonomy" id="767744"/>
    <lineage>
        <taxon>Eukaryota</taxon>
        <taxon>Fungi</taxon>
        <taxon>Dikarya</taxon>
        <taxon>Ascomycota</taxon>
        <taxon>Saccharomycotina</taxon>
        <taxon>Trigonopsidomycetes</taxon>
        <taxon>Trigonopsidales</taxon>
        <taxon>Trigonopsidaceae</taxon>
        <taxon>Tortispora</taxon>
    </lineage>
</organism>
<accession>A0A1E4TB18</accession>
<dbReference type="InterPro" id="IPR013734">
    <property type="entry name" value="TF_Nrm1/Whi5"/>
</dbReference>
<dbReference type="Pfam" id="PF08528">
    <property type="entry name" value="Whi5"/>
    <property type="match status" value="1"/>
</dbReference>
<evidence type="ECO:0000256" key="2">
    <source>
        <dbReference type="ARBA" id="ARBA00004496"/>
    </source>
</evidence>
<dbReference type="PANTHER" id="PTHR28246">
    <property type="entry name" value="G1-SPECIFIC TRANSCRIPTIONAL REPRESSOR WHI5-RELATED"/>
    <property type="match status" value="1"/>
</dbReference>
<dbReference type="PANTHER" id="PTHR28246:SF1">
    <property type="entry name" value="G1-SPECIFIC TRANSCRIPTIONAL REPRESSOR WHI5-RELATED"/>
    <property type="match status" value="1"/>
</dbReference>